<dbReference type="PANTHER" id="PTHR21386">
    <property type="entry name" value="INSCUTEABLE"/>
    <property type="match status" value="1"/>
</dbReference>
<dbReference type="GO" id="GO:0009786">
    <property type="term" value="P:regulation of asymmetric cell division"/>
    <property type="evidence" value="ECO:0007669"/>
    <property type="project" value="TreeGrafter"/>
</dbReference>
<proteinExistence type="predicted"/>
<dbReference type="GO" id="GO:0008093">
    <property type="term" value="F:cytoskeletal anchor activity"/>
    <property type="evidence" value="ECO:0007669"/>
    <property type="project" value="TreeGrafter"/>
</dbReference>
<sequence>MRINLHLPHGPEGGGIEILSDILSDRSNPEPQMREAITVLTQITAPWMRGHYDLTQLHFYLNSIVDNITDVCLIKYERIRIIPRLLMLERTKRFDVCSQLAALHLDTSN</sequence>
<dbReference type="EMBL" id="KQ460106">
    <property type="protein sequence ID" value="KPJ17802.1"/>
    <property type="molecule type" value="Genomic_DNA"/>
</dbReference>
<keyword evidence="2" id="KW-1185">Reference proteome</keyword>
<dbReference type="InParanoid" id="A0A194RJS3"/>
<dbReference type="STRING" id="76193.A0A194RJS3"/>
<gene>
    <name evidence="1" type="ORF">RR48_06608</name>
</gene>
<dbReference type="PANTHER" id="PTHR21386:SF0">
    <property type="entry name" value="PROTEIN INSCUTEABLE HOMOLOG"/>
    <property type="match status" value="1"/>
</dbReference>
<dbReference type="GO" id="GO:0045179">
    <property type="term" value="C:apical cortex"/>
    <property type="evidence" value="ECO:0007669"/>
    <property type="project" value="TreeGrafter"/>
</dbReference>
<dbReference type="GO" id="GO:0045176">
    <property type="term" value="P:apical protein localization"/>
    <property type="evidence" value="ECO:0007669"/>
    <property type="project" value="TreeGrafter"/>
</dbReference>
<organism evidence="1 2">
    <name type="scientific">Papilio machaon</name>
    <name type="common">Old World swallowtail butterfly</name>
    <dbReference type="NCBI Taxonomy" id="76193"/>
    <lineage>
        <taxon>Eukaryota</taxon>
        <taxon>Metazoa</taxon>
        <taxon>Ecdysozoa</taxon>
        <taxon>Arthropoda</taxon>
        <taxon>Hexapoda</taxon>
        <taxon>Insecta</taxon>
        <taxon>Pterygota</taxon>
        <taxon>Neoptera</taxon>
        <taxon>Endopterygota</taxon>
        <taxon>Lepidoptera</taxon>
        <taxon>Glossata</taxon>
        <taxon>Ditrysia</taxon>
        <taxon>Papilionoidea</taxon>
        <taxon>Papilionidae</taxon>
        <taxon>Papilioninae</taxon>
        <taxon>Papilio</taxon>
    </lineage>
</organism>
<dbReference type="AlphaFoldDB" id="A0A194RJS3"/>
<protein>
    <submittedName>
        <fullName evidence="1">Uncharacterized protein</fullName>
    </submittedName>
</protein>
<dbReference type="InterPro" id="IPR039921">
    <property type="entry name" value="Inscuteable"/>
</dbReference>
<evidence type="ECO:0000313" key="2">
    <source>
        <dbReference type="Proteomes" id="UP000053240"/>
    </source>
</evidence>
<accession>A0A194RJS3</accession>
<name>A0A194RJS3_PAPMA</name>
<dbReference type="Proteomes" id="UP000053240">
    <property type="component" value="Unassembled WGS sequence"/>
</dbReference>
<dbReference type="GO" id="GO:0000132">
    <property type="term" value="P:establishment of mitotic spindle orientation"/>
    <property type="evidence" value="ECO:0007669"/>
    <property type="project" value="TreeGrafter"/>
</dbReference>
<evidence type="ECO:0000313" key="1">
    <source>
        <dbReference type="EMBL" id="KPJ17802.1"/>
    </source>
</evidence>
<reference evidence="1 2" key="1">
    <citation type="journal article" date="2015" name="Nat. Commun.">
        <title>Outbred genome sequencing and CRISPR/Cas9 gene editing in butterflies.</title>
        <authorList>
            <person name="Li X."/>
            <person name="Fan D."/>
            <person name="Zhang W."/>
            <person name="Liu G."/>
            <person name="Zhang L."/>
            <person name="Zhao L."/>
            <person name="Fang X."/>
            <person name="Chen L."/>
            <person name="Dong Y."/>
            <person name="Chen Y."/>
            <person name="Ding Y."/>
            <person name="Zhao R."/>
            <person name="Feng M."/>
            <person name="Zhu Y."/>
            <person name="Feng Y."/>
            <person name="Jiang X."/>
            <person name="Zhu D."/>
            <person name="Xiang H."/>
            <person name="Feng X."/>
            <person name="Li S."/>
            <person name="Wang J."/>
            <person name="Zhang G."/>
            <person name="Kronforst M.R."/>
            <person name="Wang W."/>
        </authorList>
    </citation>
    <scope>NUCLEOTIDE SEQUENCE [LARGE SCALE GENOMIC DNA]</scope>
    <source>
        <strain evidence="1">Ya'a_city_454_Pm</strain>
        <tissue evidence="1">Whole body</tissue>
    </source>
</reference>
<dbReference type="GO" id="GO:0008356">
    <property type="term" value="P:asymmetric cell division"/>
    <property type="evidence" value="ECO:0007669"/>
    <property type="project" value="InterPro"/>
</dbReference>